<organism evidence="1 2">
    <name type="scientific">Periconia digitata</name>
    <dbReference type="NCBI Taxonomy" id="1303443"/>
    <lineage>
        <taxon>Eukaryota</taxon>
        <taxon>Fungi</taxon>
        <taxon>Dikarya</taxon>
        <taxon>Ascomycota</taxon>
        <taxon>Pezizomycotina</taxon>
        <taxon>Dothideomycetes</taxon>
        <taxon>Pleosporomycetidae</taxon>
        <taxon>Pleosporales</taxon>
        <taxon>Massarineae</taxon>
        <taxon>Periconiaceae</taxon>
        <taxon>Periconia</taxon>
    </lineage>
</organism>
<comment type="caution">
    <text evidence="1">The sequence shown here is derived from an EMBL/GenBank/DDBJ whole genome shotgun (WGS) entry which is preliminary data.</text>
</comment>
<evidence type="ECO:0000313" key="2">
    <source>
        <dbReference type="Proteomes" id="UP001152607"/>
    </source>
</evidence>
<dbReference type="OrthoDB" id="184880at2759"/>
<protein>
    <recommendedName>
        <fullName evidence="3">Methyltransferase</fullName>
    </recommendedName>
</protein>
<dbReference type="AlphaFoldDB" id="A0A9W4UG72"/>
<gene>
    <name evidence="1" type="ORF">PDIGIT_LOCUS7358</name>
</gene>
<evidence type="ECO:0000313" key="1">
    <source>
        <dbReference type="EMBL" id="CAI6334301.1"/>
    </source>
</evidence>
<proteinExistence type="predicted"/>
<name>A0A9W4UG72_9PLEO</name>
<dbReference type="InterPro" id="IPR029063">
    <property type="entry name" value="SAM-dependent_MTases_sf"/>
</dbReference>
<sequence>MVLAFNLPVSILTMSDSREKEQYIMESNLGEVQRLANQHETIKSAMDTLTVAPINFSGPSLRILDSGTADGLWLRDLRSVVGEKHEFVGTDIVEAFFPQPPSPGVSLHIQSITHEWPADQMKSFDYVHQRLTLAGAGQTPVKDCVARLAELVKPGGWVELVEAVFDRENSNGPALQRFETMMIQMLNMVGVGSAYARPLKTYLEQSGLANASGKVFDIPYGAACRDEKIAAKSTAHLVAAATGLRDFIQSQKVDLGMTGTELEKFPQAVKDEAESQGAHFGMLVVCAQRLH</sequence>
<dbReference type="EMBL" id="CAOQHR010000004">
    <property type="protein sequence ID" value="CAI6334301.1"/>
    <property type="molecule type" value="Genomic_DNA"/>
</dbReference>
<dbReference type="Proteomes" id="UP001152607">
    <property type="component" value="Unassembled WGS sequence"/>
</dbReference>
<reference evidence="1" key="1">
    <citation type="submission" date="2023-01" db="EMBL/GenBank/DDBJ databases">
        <authorList>
            <person name="Van Ghelder C."/>
            <person name="Rancurel C."/>
        </authorList>
    </citation>
    <scope>NUCLEOTIDE SEQUENCE</scope>
    <source>
        <strain evidence="1">CNCM I-4278</strain>
    </source>
</reference>
<accession>A0A9W4UG72</accession>
<keyword evidence="2" id="KW-1185">Reference proteome</keyword>
<dbReference type="SUPFAM" id="SSF53335">
    <property type="entry name" value="S-adenosyl-L-methionine-dependent methyltransferases"/>
    <property type="match status" value="1"/>
</dbReference>
<dbReference type="Gene3D" id="3.40.50.150">
    <property type="entry name" value="Vaccinia Virus protein VP39"/>
    <property type="match status" value="1"/>
</dbReference>
<evidence type="ECO:0008006" key="3">
    <source>
        <dbReference type="Google" id="ProtNLM"/>
    </source>
</evidence>